<dbReference type="Proteomes" id="UP000682733">
    <property type="component" value="Unassembled WGS sequence"/>
</dbReference>
<reference evidence="3" key="1">
    <citation type="submission" date="2021-02" db="EMBL/GenBank/DDBJ databases">
        <authorList>
            <person name="Nowell W R."/>
        </authorList>
    </citation>
    <scope>NUCLEOTIDE SEQUENCE</scope>
</reference>
<feature type="compositionally biased region" description="Basic residues" evidence="1">
    <location>
        <begin position="52"/>
        <end position="69"/>
    </location>
</feature>
<evidence type="ECO:0000313" key="3">
    <source>
        <dbReference type="EMBL" id="CAF4193749.1"/>
    </source>
</evidence>
<organism evidence="3 4">
    <name type="scientific">Didymodactylos carnosus</name>
    <dbReference type="NCBI Taxonomy" id="1234261"/>
    <lineage>
        <taxon>Eukaryota</taxon>
        <taxon>Metazoa</taxon>
        <taxon>Spiralia</taxon>
        <taxon>Gnathifera</taxon>
        <taxon>Rotifera</taxon>
        <taxon>Eurotatoria</taxon>
        <taxon>Bdelloidea</taxon>
        <taxon>Philodinida</taxon>
        <taxon>Philodinidae</taxon>
        <taxon>Didymodactylos</taxon>
    </lineage>
</organism>
<proteinExistence type="predicted"/>
<dbReference type="PANTHER" id="PTHR46601">
    <property type="entry name" value="ULP_PROTEASE DOMAIN-CONTAINING PROTEIN"/>
    <property type="match status" value="1"/>
</dbReference>
<dbReference type="PANTHER" id="PTHR46601:SF2">
    <property type="entry name" value="UBIQUITIN-LIKE PROTEASE FAMILY PROFILE DOMAIN-CONTAINING PROTEIN"/>
    <property type="match status" value="1"/>
</dbReference>
<dbReference type="EMBL" id="CAJOBA010046786">
    <property type="protein sequence ID" value="CAF4193749.1"/>
    <property type="molecule type" value="Genomic_DNA"/>
</dbReference>
<evidence type="ECO:0000256" key="1">
    <source>
        <dbReference type="SAM" id="MobiDB-lite"/>
    </source>
</evidence>
<gene>
    <name evidence="2" type="ORF">OVA965_LOCUS32326</name>
    <name evidence="3" type="ORF">TMI583_LOCUS33183</name>
</gene>
<dbReference type="Proteomes" id="UP000677228">
    <property type="component" value="Unassembled WGS sequence"/>
</dbReference>
<evidence type="ECO:0000313" key="4">
    <source>
        <dbReference type="Proteomes" id="UP000682733"/>
    </source>
</evidence>
<feature type="region of interest" description="Disordered" evidence="1">
    <location>
        <begin position="43"/>
        <end position="83"/>
    </location>
</feature>
<name>A0A8S2RXA0_9BILA</name>
<dbReference type="AlphaFoldDB" id="A0A8S2RXA0"/>
<sequence>MAMTNAERMKKYREKIKKDKAKYEAVKAKASFRNNSIKTKLSGTRLADFRTKSKVRQQKSRENKRKRLINKPPLSSFKSRQSFSKSLKKVNSSLPKCDKKKAVIVRHLAQTFGLIPNSKQQRTTVQLADKLKNGVHNFYLRNDISYQLPGKRDTVIIKEDDGSKTTYQKRILFNNLRETYELFKEENDNVYLGRSSFTELRPPFVVPKAALTHRNCLCVYHENICLLLKSLDKYVGGQCCSSLKTFTDSLD</sequence>
<feature type="compositionally biased region" description="Low complexity" evidence="1">
    <location>
        <begin position="74"/>
        <end position="83"/>
    </location>
</feature>
<protein>
    <submittedName>
        <fullName evidence="3">Uncharacterized protein</fullName>
    </submittedName>
</protein>
<comment type="caution">
    <text evidence="3">The sequence shown here is derived from an EMBL/GenBank/DDBJ whole genome shotgun (WGS) entry which is preliminary data.</text>
</comment>
<evidence type="ECO:0000313" key="2">
    <source>
        <dbReference type="EMBL" id="CAF1385700.1"/>
    </source>
</evidence>
<dbReference type="EMBL" id="CAJNOK010025087">
    <property type="protein sequence ID" value="CAF1385700.1"/>
    <property type="molecule type" value="Genomic_DNA"/>
</dbReference>
<accession>A0A8S2RXA0</accession>